<keyword evidence="2" id="KW-1133">Transmembrane helix</keyword>
<reference evidence="3 4" key="1">
    <citation type="journal article" date="2024" name="Nat. Commun.">
        <title>Phylogenomics reveals the evolutionary origins of lichenization in chlorophyte algae.</title>
        <authorList>
            <person name="Puginier C."/>
            <person name="Libourel C."/>
            <person name="Otte J."/>
            <person name="Skaloud P."/>
            <person name="Haon M."/>
            <person name="Grisel S."/>
            <person name="Petersen M."/>
            <person name="Berrin J.G."/>
            <person name="Delaux P.M."/>
            <person name="Dal Grande F."/>
            <person name="Keller J."/>
        </authorList>
    </citation>
    <scope>NUCLEOTIDE SEQUENCE [LARGE SCALE GENOMIC DNA]</scope>
    <source>
        <strain evidence="3 4">SAG 245.80</strain>
    </source>
</reference>
<feature type="transmembrane region" description="Helical" evidence="2">
    <location>
        <begin position="303"/>
        <end position="329"/>
    </location>
</feature>
<proteinExistence type="predicted"/>
<dbReference type="Proteomes" id="UP001445335">
    <property type="component" value="Unassembled WGS sequence"/>
</dbReference>
<name>A0AAW1S9P8_9CHLO</name>
<evidence type="ECO:0000256" key="2">
    <source>
        <dbReference type="SAM" id="Phobius"/>
    </source>
</evidence>
<dbReference type="AlphaFoldDB" id="A0AAW1S9P8"/>
<feature type="transmembrane region" description="Helical" evidence="2">
    <location>
        <begin position="350"/>
        <end position="373"/>
    </location>
</feature>
<feature type="transmembrane region" description="Helical" evidence="2">
    <location>
        <begin position="259"/>
        <end position="283"/>
    </location>
</feature>
<dbReference type="EMBL" id="JALJOU010000008">
    <property type="protein sequence ID" value="KAK9842357.1"/>
    <property type="molecule type" value="Genomic_DNA"/>
</dbReference>
<keyword evidence="2" id="KW-0472">Membrane</keyword>
<comment type="caution">
    <text evidence="3">The sequence shown here is derived from an EMBL/GenBank/DDBJ whole genome shotgun (WGS) entry which is preliminary data.</text>
</comment>
<protein>
    <submittedName>
        <fullName evidence="3">Uncharacterized protein</fullName>
    </submittedName>
</protein>
<sequence>MRSGGGGGSTLPKAPALARLIFPRALWVRVAVLVDGKTAVASGNLLESADVPSTLSVLAVPRLPTSALLRGEVCIEAFGDTVEVISAPILDRCGDVCGAVLIGVPVQPRTQELQLLLVRAERFARILASAKLASRCYSLVTNLRSYVARGSDGCERIRKDEAAAGPAESCLSSSGGSSDSSMGNARSPAATKAAQLVPRDMLGVLLFHLLHYALLSDAARRAVFLNSGYLWVYGVVCLAHTLFYVFAPMRFVHSMREKVVLAFSVLIVSASSYLSAAKMAAVLAPAQHNLLWCMRSSLMEFPYIFMIIFPTRFVAALPVRVLSSAIALYCMPEVCQLQYFRELFAPHASCLTGGQVLLALVGTAVPLAITWVLERHARMAFQRRLV</sequence>
<evidence type="ECO:0000256" key="1">
    <source>
        <dbReference type="SAM" id="MobiDB-lite"/>
    </source>
</evidence>
<feature type="transmembrane region" description="Helical" evidence="2">
    <location>
        <begin position="227"/>
        <end position="247"/>
    </location>
</feature>
<feature type="compositionally biased region" description="Low complexity" evidence="1">
    <location>
        <begin position="169"/>
        <end position="183"/>
    </location>
</feature>
<organism evidence="3 4">
    <name type="scientific">Elliptochloris bilobata</name>
    <dbReference type="NCBI Taxonomy" id="381761"/>
    <lineage>
        <taxon>Eukaryota</taxon>
        <taxon>Viridiplantae</taxon>
        <taxon>Chlorophyta</taxon>
        <taxon>core chlorophytes</taxon>
        <taxon>Trebouxiophyceae</taxon>
        <taxon>Trebouxiophyceae incertae sedis</taxon>
        <taxon>Elliptochloris clade</taxon>
        <taxon>Elliptochloris</taxon>
    </lineage>
</organism>
<gene>
    <name evidence="3" type="ORF">WJX81_008447</name>
</gene>
<keyword evidence="4" id="KW-1185">Reference proteome</keyword>
<keyword evidence="2" id="KW-0812">Transmembrane</keyword>
<evidence type="ECO:0000313" key="3">
    <source>
        <dbReference type="EMBL" id="KAK9842357.1"/>
    </source>
</evidence>
<feature type="region of interest" description="Disordered" evidence="1">
    <location>
        <begin position="167"/>
        <end position="186"/>
    </location>
</feature>
<evidence type="ECO:0000313" key="4">
    <source>
        <dbReference type="Proteomes" id="UP001445335"/>
    </source>
</evidence>
<accession>A0AAW1S9P8</accession>
<feature type="transmembrane region" description="Helical" evidence="2">
    <location>
        <begin position="196"/>
        <end position="215"/>
    </location>
</feature>